<feature type="transmembrane region" description="Helical" evidence="1">
    <location>
        <begin position="20"/>
        <end position="43"/>
    </location>
</feature>
<dbReference type="Proteomes" id="UP000342300">
    <property type="component" value="Unassembled WGS sequence"/>
</dbReference>
<reference evidence="2 3" key="1">
    <citation type="submission" date="2017-09" db="EMBL/GenBank/DDBJ databases">
        <title>Metagenomic Analysis Reveals Denitrifying Candidatus Accumulibacter and Flanking Population as a Source of N2O.</title>
        <authorList>
            <person name="Gao H."/>
            <person name="Mao Y."/>
            <person name="Zhao X."/>
            <person name="Liu W.-T."/>
            <person name="Zhang T."/>
            <person name="Wells G."/>
        </authorList>
    </citation>
    <scope>NUCLEOTIDE SEQUENCE [LARGE SCALE GENOMIC DNA]</scope>
    <source>
        <strain evidence="2">CANDO_2_IC</strain>
    </source>
</reference>
<dbReference type="AlphaFoldDB" id="A0A6A7RU91"/>
<name>A0A6A7RU91_9PROT</name>
<accession>A0A6A7RU91</accession>
<dbReference type="EMBL" id="PDHS01000171">
    <property type="protein sequence ID" value="MQM30466.1"/>
    <property type="molecule type" value="Genomic_DNA"/>
</dbReference>
<feature type="non-terminal residue" evidence="2">
    <location>
        <position position="53"/>
    </location>
</feature>
<organism evidence="2 3">
    <name type="scientific">Candidatus Accumulibacter phosphatis</name>
    <dbReference type="NCBI Taxonomy" id="327160"/>
    <lineage>
        <taxon>Bacteria</taxon>
        <taxon>Pseudomonadati</taxon>
        <taxon>Pseudomonadota</taxon>
        <taxon>Betaproteobacteria</taxon>
        <taxon>Candidatus Accumulibacter</taxon>
    </lineage>
</organism>
<dbReference type="EC" id="1.6.5.11" evidence="2"/>
<gene>
    <name evidence="2" type="ORF">CRU78_07975</name>
</gene>
<comment type="caution">
    <text evidence="2">The sequence shown here is derived from an EMBL/GenBank/DDBJ whole genome shotgun (WGS) entry which is preliminary data.</text>
</comment>
<evidence type="ECO:0000313" key="3">
    <source>
        <dbReference type="Proteomes" id="UP000342300"/>
    </source>
</evidence>
<dbReference type="GO" id="GO:0016491">
    <property type="term" value="F:oxidoreductase activity"/>
    <property type="evidence" value="ECO:0007669"/>
    <property type="project" value="UniProtKB-KW"/>
</dbReference>
<evidence type="ECO:0000256" key="1">
    <source>
        <dbReference type="SAM" id="Phobius"/>
    </source>
</evidence>
<keyword evidence="2" id="KW-0560">Oxidoreductase</keyword>
<protein>
    <submittedName>
        <fullName evidence="2">NADH-quinone oxidoreductase subunit H</fullName>
        <ecNumber evidence="2">1.6.5.11</ecNumber>
    </submittedName>
</protein>
<sequence length="53" mass="6164">MMLDALRELLQGLFGSVFPLVWTLLKIVLIIAPLLLCVAYLTFWERKVIGWMQ</sequence>
<keyword evidence="1" id="KW-0472">Membrane</keyword>
<keyword evidence="1" id="KW-1133">Transmembrane helix</keyword>
<keyword evidence="1" id="KW-0812">Transmembrane</keyword>
<evidence type="ECO:0000313" key="2">
    <source>
        <dbReference type="EMBL" id="MQM30466.1"/>
    </source>
</evidence>
<proteinExistence type="predicted"/>